<evidence type="ECO:0000256" key="1">
    <source>
        <dbReference type="SAM" id="MobiDB-lite"/>
    </source>
</evidence>
<accession>A0A1Y0T1H6</accession>
<name>A0A1Y0T1H6_9CAUD</name>
<feature type="region of interest" description="Disordered" evidence="1">
    <location>
        <begin position="42"/>
        <end position="64"/>
    </location>
</feature>
<evidence type="ECO:0000313" key="2">
    <source>
        <dbReference type="EMBL" id="ARV77388.1"/>
    </source>
</evidence>
<protein>
    <submittedName>
        <fullName evidence="2">Uncharacterized protein</fullName>
    </submittedName>
</protein>
<reference evidence="2 3" key="1">
    <citation type="submission" date="2017-05" db="EMBL/GenBank/DDBJ databases">
        <authorList>
            <person name="Song R."/>
            <person name="Chenine A.L."/>
            <person name="Ruprecht R.M."/>
        </authorList>
    </citation>
    <scope>NUCLEOTIDE SEQUENCE [LARGE SCALE GENOMIC DNA]</scope>
</reference>
<keyword evidence="3" id="KW-1185">Reference proteome</keyword>
<dbReference type="EMBL" id="MF063068">
    <property type="protein sequence ID" value="ARV77388.1"/>
    <property type="molecule type" value="Genomic_DNA"/>
</dbReference>
<sequence length="64" mass="7150">MRQRNIDDDLNHIEELWAKCRSVASEACILWVAPEAIPQDQKPGASIELRPHIVDSPGIPHGKP</sequence>
<dbReference type="Proteomes" id="UP000224829">
    <property type="component" value="Segment"/>
</dbReference>
<evidence type="ECO:0000313" key="3">
    <source>
        <dbReference type="Proteomes" id="UP000224829"/>
    </source>
</evidence>
<gene>
    <name evidence="2" type="ORF">NOXIFER_223</name>
</gene>
<proteinExistence type="predicted"/>
<organism evidence="2 3">
    <name type="scientific">Pseudomonas phage Noxifer</name>
    <dbReference type="NCBI Taxonomy" id="2006684"/>
    <lineage>
        <taxon>Viruses</taxon>
        <taxon>Duplodnaviria</taxon>
        <taxon>Heunggongvirae</taxon>
        <taxon>Uroviricota</taxon>
        <taxon>Caudoviricetes</taxon>
        <taxon>Chimalliviridae</taxon>
        <taxon>Noxifervirus</taxon>
        <taxon>Noxifervirus noxifer</taxon>
    </lineage>
</organism>